<feature type="domain" description="Pyridoxamine 5'-phosphate oxidase N-terminal" evidence="2">
    <location>
        <begin position="190"/>
        <end position="292"/>
    </location>
</feature>
<evidence type="ECO:0000256" key="1">
    <source>
        <dbReference type="SAM" id="MobiDB-lite"/>
    </source>
</evidence>
<dbReference type="SUPFAM" id="SSF50475">
    <property type="entry name" value="FMN-binding split barrel"/>
    <property type="match status" value="1"/>
</dbReference>
<reference evidence="3 4" key="1">
    <citation type="submission" date="2018-06" db="EMBL/GenBank/DDBJ databases">
        <authorList>
            <consortium name="Pathogen Informatics"/>
            <person name="Doyle S."/>
        </authorList>
    </citation>
    <scope>NUCLEOTIDE SEQUENCE [LARGE SCALE GENOMIC DNA]</scope>
    <source>
        <strain evidence="3 4">NCTC13159</strain>
    </source>
</reference>
<dbReference type="AlphaFoldDB" id="A0AAJ4ZCG1"/>
<evidence type="ECO:0000313" key="3">
    <source>
        <dbReference type="EMBL" id="SUA90732.1"/>
    </source>
</evidence>
<accession>A0AAJ4ZCG1</accession>
<evidence type="ECO:0000259" key="2">
    <source>
        <dbReference type="Pfam" id="PF01243"/>
    </source>
</evidence>
<dbReference type="Gene3D" id="2.30.110.10">
    <property type="entry name" value="Electron Transport, Fmn-binding Protein, Chain A"/>
    <property type="match status" value="1"/>
</dbReference>
<organism evidence="3 4">
    <name type="scientific">Pandoraea pulmonicola</name>
    <dbReference type="NCBI Taxonomy" id="93221"/>
    <lineage>
        <taxon>Bacteria</taxon>
        <taxon>Pseudomonadati</taxon>
        <taxon>Pseudomonadota</taxon>
        <taxon>Betaproteobacteria</taxon>
        <taxon>Burkholderiales</taxon>
        <taxon>Burkholderiaceae</taxon>
        <taxon>Pandoraea</taxon>
    </lineage>
</organism>
<sequence length="335" mass="36025">MNTPAPVPRIDASAGAPAAPSPSPFHVGELAVQQRAGSLDAMAEVGARVIRTAMPDQHRTFFAQLPFLIVGALDAQGQPWATLVSGSPGFARSPDPTLLRVNALPPVTDPLHGALITGAPVGMLGLEPSTRRRNRVNGRIVEADAEGFAIRVAQSFGNCPQYIRKREITPERHDMPPQAESPQTSLDDDAQWQIASSDTFFIATHYAGEGASERSGGADVSHRGGKPGFVRVDDANTLTWPDFRGNAYFNTLGNLHANPRAGLVFVDFATGDFLHVAGEAEILWQDESESGFEGAQRLVRLQVREVRRVRGALPAAWRDGEASPTLERTGMWPVA</sequence>
<protein>
    <submittedName>
        <fullName evidence="3">Pyridoxamine 5'-phosphate oxidase, FMN-binding family</fullName>
    </submittedName>
</protein>
<dbReference type="InterPro" id="IPR012349">
    <property type="entry name" value="Split_barrel_FMN-bd"/>
</dbReference>
<evidence type="ECO:0000313" key="4">
    <source>
        <dbReference type="Proteomes" id="UP000254589"/>
    </source>
</evidence>
<comment type="caution">
    <text evidence="3">The sequence shown here is derived from an EMBL/GenBank/DDBJ whole genome shotgun (WGS) entry which is preliminary data.</text>
</comment>
<dbReference type="PANTHER" id="PTHR42815:SF2">
    <property type="entry name" value="FAD-BINDING, PUTATIVE (AFU_ORTHOLOGUE AFUA_6G07600)-RELATED"/>
    <property type="match status" value="1"/>
</dbReference>
<dbReference type="EMBL" id="UGSJ01000001">
    <property type="protein sequence ID" value="SUA90732.1"/>
    <property type="molecule type" value="Genomic_DNA"/>
</dbReference>
<dbReference type="Proteomes" id="UP000254589">
    <property type="component" value="Unassembled WGS sequence"/>
</dbReference>
<dbReference type="PANTHER" id="PTHR42815">
    <property type="entry name" value="FAD-BINDING, PUTATIVE (AFU_ORTHOLOGUE AFUA_6G07600)-RELATED"/>
    <property type="match status" value="1"/>
</dbReference>
<feature type="region of interest" description="Disordered" evidence="1">
    <location>
        <begin position="167"/>
        <end position="187"/>
    </location>
</feature>
<dbReference type="InterPro" id="IPR011576">
    <property type="entry name" value="Pyridox_Oxase_N"/>
</dbReference>
<feature type="region of interest" description="Disordered" evidence="1">
    <location>
        <begin position="1"/>
        <end position="22"/>
    </location>
</feature>
<gene>
    <name evidence="3" type="ORF">NCTC13159_02217</name>
</gene>
<name>A0AAJ4ZCG1_PANPU</name>
<dbReference type="Pfam" id="PF01243">
    <property type="entry name" value="PNPOx_N"/>
    <property type="match status" value="1"/>
</dbReference>
<proteinExistence type="predicted"/>